<comment type="caution">
    <text evidence="5">The sequence shown here is derived from an EMBL/GenBank/DDBJ whole genome shotgun (WGS) entry which is preliminary data.</text>
</comment>
<feature type="domain" description="Tri-helical" evidence="3">
    <location>
        <begin position="356"/>
        <end position="441"/>
    </location>
</feature>
<feature type="compositionally biased region" description="Basic and acidic residues" evidence="1">
    <location>
        <begin position="437"/>
        <end position="450"/>
    </location>
</feature>
<feature type="compositionally biased region" description="Basic residues" evidence="1">
    <location>
        <begin position="219"/>
        <end position="228"/>
    </location>
</feature>
<name>A0AAD4FIY1_9PLEO</name>
<dbReference type="InterPro" id="IPR057940">
    <property type="entry name" value="Tri-helical_dom"/>
</dbReference>
<evidence type="ECO:0000259" key="2">
    <source>
        <dbReference type="Pfam" id="PF14420"/>
    </source>
</evidence>
<proteinExistence type="predicted"/>
<feature type="compositionally biased region" description="Basic residues" evidence="1">
    <location>
        <begin position="114"/>
        <end position="134"/>
    </location>
</feature>
<sequence length="675" mass="76149">MVYSWDDKEEVCYHLYVEERRSLEDVMSYWEMRGFTPSKRAYQTQFKRWDFPSKQNPAHKNAALVARLQQLWEQNYTQKDMVDTLQAEGYRINDRELLRLRLRLKLLLRESVSRPKKQKTAGGRVQKKSKKKPPKILPGKGLISQLGNAILAEESTSDDGSEEESEAAHGGDGEEPGASVEEVRPIVPEPDITGLSAEEVIRKQLRQQQLQAESDEKWRTRKRRRRTRGWAGLPADAPGEPPRFPSETTIDEAKAYLGLDNDKYRQVRECFLQMCKEQDITKKTIAGPEKWSKLVQQLIRGDEHLADVFQQEPEVLQSDDALFRPKGQRALSLDVICMDVTKRLRTMDARMTLADAKNLLGLNPEQTRQVRNTFANKLKSAQIANKHDAGEEGWTELKQAWVNESENLVKALANGEDHPDYTRKLRALEVLARDVMKRQQQEKTAKDPSKKKQVHQGPGPGPAPPVVPPHPTILGNNGRQHSSIGRKETTPVSYTTASSLSTASDLQIDPSLLLAASDAAILPVPAQTSQYHYQPGQYQPATQHEQHSSHNHYPQGYYPTSWSLSMPLPVYFRLHPHSSTPFPTKSVWLSIIHTPSVVELRELAMHEHPGTIVHRLEGLITYRGDRTDREVTVEVTDNEELGAYLGHVKRGEGGVTQGKATFVVLLGPGGDGEDA</sequence>
<feature type="region of interest" description="Disordered" evidence="1">
    <location>
        <begin position="437"/>
        <end position="491"/>
    </location>
</feature>
<accession>A0AAD4FIY1</accession>
<feature type="domain" description="DUF7767" evidence="4">
    <location>
        <begin position="565"/>
        <end position="668"/>
    </location>
</feature>
<keyword evidence="6" id="KW-1185">Reference proteome</keyword>
<evidence type="ECO:0000259" key="4">
    <source>
        <dbReference type="Pfam" id="PF24962"/>
    </source>
</evidence>
<evidence type="ECO:0000313" key="6">
    <source>
        <dbReference type="Proteomes" id="UP001199106"/>
    </source>
</evidence>
<dbReference type="Pfam" id="PF24962">
    <property type="entry name" value="DUF7767"/>
    <property type="match status" value="1"/>
</dbReference>
<dbReference type="Pfam" id="PF14420">
    <property type="entry name" value="Clr5"/>
    <property type="match status" value="1"/>
</dbReference>
<feature type="compositionally biased region" description="Acidic residues" evidence="1">
    <location>
        <begin position="155"/>
        <end position="165"/>
    </location>
</feature>
<dbReference type="InterPro" id="IPR056669">
    <property type="entry name" value="DUF7767"/>
</dbReference>
<evidence type="ECO:0000313" key="5">
    <source>
        <dbReference type="EMBL" id="KAG9188389.1"/>
    </source>
</evidence>
<dbReference type="InterPro" id="IPR025676">
    <property type="entry name" value="Clr5_dom"/>
</dbReference>
<reference evidence="5" key="1">
    <citation type="submission" date="2021-07" db="EMBL/GenBank/DDBJ databases">
        <title>Genome Resource of American Ginseng Black Spot Pathogen Alternaria panax.</title>
        <authorList>
            <person name="Qiu C."/>
            <person name="Wang W."/>
            <person name="Liu Z."/>
        </authorList>
    </citation>
    <scope>NUCLEOTIDE SEQUENCE</scope>
    <source>
        <strain evidence="5">BNCC115425</strain>
    </source>
</reference>
<feature type="compositionally biased region" description="Pro residues" evidence="1">
    <location>
        <begin position="459"/>
        <end position="471"/>
    </location>
</feature>
<feature type="region of interest" description="Disordered" evidence="1">
    <location>
        <begin position="206"/>
        <end position="247"/>
    </location>
</feature>
<organism evidence="5 6">
    <name type="scientific">Alternaria panax</name>
    <dbReference type="NCBI Taxonomy" id="48097"/>
    <lineage>
        <taxon>Eukaryota</taxon>
        <taxon>Fungi</taxon>
        <taxon>Dikarya</taxon>
        <taxon>Ascomycota</taxon>
        <taxon>Pezizomycotina</taxon>
        <taxon>Dothideomycetes</taxon>
        <taxon>Pleosporomycetidae</taxon>
        <taxon>Pleosporales</taxon>
        <taxon>Pleosporineae</taxon>
        <taxon>Pleosporaceae</taxon>
        <taxon>Alternaria</taxon>
        <taxon>Alternaria sect. Panax</taxon>
    </lineage>
</organism>
<feature type="region of interest" description="Disordered" evidence="1">
    <location>
        <begin position="113"/>
        <end position="184"/>
    </location>
</feature>
<evidence type="ECO:0000259" key="3">
    <source>
        <dbReference type="Pfam" id="PF24465"/>
    </source>
</evidence>
<gene>
    <name evidence="5" type="ORF">G6011_2312</name>
</gene>
<dbReference type="AlphaFoldDB" id="A0AAD4FIY1"/>
<dbReference type="EMBL" id="JAANER010000006">
    <property type="protein sequence ID" value="KAG9188389.1"/>
    <property type="molecule type" value="Genomic_DNA"/>
</dbReference>
<protein>
    <recommendedName>
        <fullName evidence="7">Clr5 domain-containing protein</fullName>
    </recommendedName>
</protein>
<dbReference type="Proteomes" id="UP001199106">
    <property type="component" value="Unassembled WGS sequence"/>
</dbReference>
<feature type="domain" description="Tri-helical" evidence="3">
    <location>
        <begin position="253"/>
        <end position="347"/>
    </location>
</feature>
<feature type="compositionally biased region" description="Polar residues" evidence="1">
    <location>
        <begin position="474"/>
        <end position="483"/>
    </location>
</feature>
<dbReference type="PANTHER" id="PTHR38788:SF5">
    <property type="entry name" value="CLR5 DOMAIN-CONTAINING PROTEIN"/>
    <property type="match status" value="1"/>
</dbReference>
<dbReference type="Pfam" id="PF24465">
    <property type="entry name" value="Tri-helical"/>
    <property type="match status" value="2"/>
</dbReference>
<feature type="domain" description="Clr5" evidence="2">
    <location>
        <begin position="1"/>
        <end position="52"/>
    </location>
</feature>
<dbReference type="PANTHER" id="PTHR38788">
    <property type="entry name" value="CLR5 DOMAIN-CONTAINING PROTEIN"/>
    <property type="match status" value="1"/>
</dbReference>
<evidence type="ECO:0008006" key="7">
    <source>
        <dbReference type="Google" id="ProtNLM"/>
    </source>
</evidence>
<evidence type="ECO:0000256" key="1">
    <source>
        <dbReference type="SAM" id="MobiDB-lite"/>
    </source>
</evidence>